<sequence length="239" mass="27776">MESNGLLGKFNHFAEKVMRIAQFQLLWIVFSLCGGIIFGVMPATAGLYSVMRKWMMGNVDNQSYVKVYWTTFRKEFWKANALGGIIIIISFLIYLNFSLIRFTHGPAYWFLLIFVFMLSLLFFILLLYIFPVYAHFDSKFRRYFSISLLIGISFPFHTLLMAVGYYAVYLLFITVPGLIPFFGVSLCAFLSMWVSMKVLKRIEKKEESNLVTNHSKMKELFQRNSKPTTNNKGNLRSST</sequence>
<dbReference type="STRING" id="1117379.BABA_21386"/>
<keyword evidence="1" id="KW-0812">Transmembrane</keyword>
<keyword evidence="3" id="KW-1185">Reference proteome</keyword>
<dbReference type="Pfam" id="PF04854">
    <property type="entry name" value="DUF624"/>
    <property type="match status" value="1"/>
</dbReference>
<gene>
    <name evidence="2" type="ORF">BABA_21386</name>
</gene>
<evidence type="ECO:0000313" key="2">
    <source>
        <dbReference type="EMBL" id="EKN65240.1"/>
    </source>
</evidence>
<proteinExistence type="predicted"/>
<dbReference type="InterPro" id="IPR006938">
    <property type="entry name" value="DUF624"/>
</dbReference>
<dbReference type="RefSeq" id="WP_007087269.1">
    <property type="nucleotide sequence ID" value="NZ_AJLS01000137.1"/>
</dbReference>
<dbReference type="EMBL" id="AJLS01000137">
    <property type="protein sequence ID" value="EKN65240.1"/>
    <property type="molecule type" value="Genomic_DNA"/>
</dbReference>
<organism evidence="2 3">
    <name type="scientific">Neobacillus bataviensis LMG 21833</name>
    <dbReference type="NCBI Taxonomy" id="1117379"/>
    <lineage>
        <taxon>Bacteria</taxon>
        <taxon>Bacillati</taxon>
        <taxon>Bacillota</taxon>
        <taxon>Bacilli</taxon>
        <taxon>Bacillales</taxon>
        <taxon>Bacillaceae</taxon>
        <taxon>Neobacillus</taxon>
    </lineage>
</organism>
<keyword evidence="1" id="KW-0472">Membrane</keyword>
<dbReference type="OrthoDB" id="2182676at2"/>
<dbReference type="Proteomes" id="UP000006316">
    <property type="component" value="Unassembled WGS sequence"/>
</dbReference>
<feature type="transmembrane region" description="Helical" evidence="1">
    <location>
        <begin position="25"/>
        <end position="48"/>
    </location>
</feature>
<dbReference type="PATRIC" id="fig|1117379.3.peg.4433"/>
<feature type="transmembrane region" description="Helical" evidence="1">
    <location>
        <begin position="143"/>
        <end position="163"/>
    </location>
</feature>
<dbReference type="AlphaFoldDB" id="K6C264"/>
<accession>K6C264</accession>
<keyword evidence="1" id="KW-1133">Transmembrane helix</keyword>
<evidence type="ECO:0000313" key="3">
    <source>
        <dbReference type="Proteomes" id="UP000006316"/>
    </source>
</evidence>
<feature type="transmembrane region" description="Helical" evidence="1">
    <location>
        <begin position="76"/>
        <end position="95"/>
    </location>
</feature>
<name>K6C264_9BACI</name>
<protein>
    <submittedName>
        <fullName evidence="2">Integral membrane protein</fullName>
    </submittedName>
</protein>
<comment type="caution">
    <text evidence="2">The sequence shown here is derived from an EMBL/GenBank/DDBJ whole genome shotgun (WGS) entry which is preliminary data.</text>
</comment>
<evidence type="ECO:0000256" key="1">
    <source>
        <dbReference type="SAM" id="Phobius"/>
    </source>
</evidence>
<dbReference type="eggNOG" id="COG5578">
    <property type="taxonomic scope" value="Bacteria"/>
</dbReference>
<feature type="transmembrane region" description="Helical" evidence="1">
    <location>
        <begin position="169"/>
        <end position="194"/>
    </location>
</feature>
<feature type="transmembrane region" description="Helical" evidence="1">
    <location>
        <begin position="107"/>
        <end position="131"/>
    </location>
</feature>
<reference evidence="2 3" key="1">
    <citation type="journal article" date="2012" name="Front. Microbiol.">
        <title>Redundancy and modularity in membrane-associated dissimilatory nitrate reduction in Bacillus.</title>
        <authorList>
            <person name="Heylen K."/>
            <person name="Keltjens J."/>
        </authorList>
    </citation>
    <scope>NUCLEOTIDE SEQUENCE [LARGE SCALE GENOMIC DNA]</scope>
    <source>
        <strain evidence="3">LMG 21833T</strain>
    </source>
</reference>